<dbReference type="Proteomes" id="UP000183635">
    <property type="component" value="Unassembled WGS sequence"/>
</dbReference>
<organism evidence="3 4">
    <name type="scientific">Paracoccus aminovorans</name>
    <dbReference type="NCBI Taxonomy" id="34004"/>
    <lineage>
        <taxon>Bacteria</taxon>
        <taxon>Pseudomonadati</taxon>
        <taxon>Pseudomonadota</taxon>
        <taxon>Alphaproteobacteria</taxon>
        <taxon>Rhodobacterales</taxon>
        <taxon>Paracoccaceae</taxon>
        <taxon>Paracoccus</taxon>
    </lineage>
</organism>
<dbReference type="InterPro" id="IPR036249">
    <property type="entry name" value="Thioredoxin-like_sf"/>
</dbReference>
<dbReference type="SFLD" id="SFLDS00019">
    <property type="entry name" value="Glutathione_Transferase_(cytos"/>
    <property type="match status" value="1"/>
</dbReference>
<reference evidence="3 4" key="1">
    <citation type="submission" date="2016-10" db="EMBL/GenBank/DDBJ databases">
        <authorList>
            <person name="de Groot N.N."/>
        </authorList>
    </citation>
    <scope>NUCLEOTIDE SEQUENCE [LARGE SCALE GENOMIC DNA]</scope>
    <source>
        <strain evidence="3 4">DSM 8537</strain>
    </source>
</reference>
<evidence type="ECO:0000256" key="1">
    <source>
        <dbReference type="SAM" id="MobiDB-lite"/>
    </source>
</evidence>
<dbReference type="Pfam" id="PF13410">
    <property type="entry name" value="GST_C_2"/>
    <property type="match status" value="1"/>
</dbReference>
<dbReference type="PROSITE" id="PS50404">
    <property type="entry name" value="GST_NTER"/>
    <property type="match status" value="1"/>
</dbReference>
<dbReference type="SFLD" id="SFLDG00358">
    <property type="entry name" value="Main_(cytGST)"/>
    <property type="match status" value="1"/>
</dbReference>
<dbReference type="CDD" id="cd03207">
    <property type="entry name" value="GST_C_8"/>
    <property type="match status" value="1"/>
</dbReference>
<dbReference type="InterPro" id="IPR040079">
    <property type="entry name" value="Glutathione_S-Trfase"/>
</dbReference>
<proteinExistence type="predicted"/>
<dbReference type="RefSeq" id="WP_074966012.1">
    <property type="nucleotide sequence ID" value="NZ_CBCRYP010000001.1"/>
</dbReference>
<dbReference type="GO" id="GO:0016740">
    <property type="term" value="F:transferase activity"/>
    <property type="evidence" value="ECO:0007669"/>
    <property type="project" value="UniProtKB-KW"/>
</dbReference>
<dbReference type="Gene3D" id="1.20.1050.10">
    <property type="match status" value="1"/>
</dbReference>
<dbReference type="STRING" id="34004.SAMN04488021_10217"/>
<feature type="domain" description="GST N-terminal" evidence="2">
    <location>
        <begin position="1"/>
        <end position="83"/>
    </location>
</feature>
<sequence length="197" mass="22095">MLTLYHAPKSRSSSVLVLLKELDALDRVQIRKVDIPRQDGSGARDPANPHPEGKVPYLTNGQDHVRERGAIMLYLTDLFPEAGLGPLPGDPARGQYLGWLSWYQGVLEPVAILNFFKIEHPALQATFRDYDTAIRRLEEVLAKQPFLLGERFSAADLLIASPFIFFGEGMPRPPVVEAWVSRVQSRPSMAWARDFDG</sequence>
<dbReference type="Gene3D" id="3.40.30.10">
    <property type="entry name" value="Glutaredoxin"/>
    <property type="match status" value="1"/>
</dbReference>
<dbReference type="PANTHER" id="PTHR44051:SF21">
    <property type="entry name" value="GLUTATHIONE S-TRANSFERASE FAMILY PROTEIN"/>
    <property type="match status" value="1"/>
</dbReference>
<name>A0A1I2XRI9_9RHOB</name>
<dbReference type="SUPFAM" id="SSF52833">
    <property type="entry name" value="Thioredoxin-like"/>
    <property type="match status" value="1"/>
</dbReference>
<dbReference type="OrthoDB" id="5740960at2"/>
<dbReference type="SUPFAM" id="SSF47616">
    <property type="entry name" value="GST C-terminal domain-like"/>
    <property type="match status" value="1"/>
</dbReference>
<protein>
    <submittedName>
        <fullName evidence="3">Glutathione S-transferase</fullName>
    </submittedName>
</protein>
<keyword evidence="4" id="KW-1185">Reference proteome</keyword>
<evidence type="ECO:0000259" key="2">
    <source>
        <dbReference type="PROSITE" id="PS50404"/>
    </source>
</evidence>
<evidence type="ECO:0000313" key="4">
    <source>
        <dbReference type="Proteomes" id="UP000183635"/>
    </source>
</evidence>
<dbReference type="InterPro" id="IPR036282">
    <property type="entry name" value="Glutathione-S-Trfase_C_sf"/>
</dbReference>
<dbReference type="AlphaFoldDB" id="A0A1I2XRI9"/>
<dbReference type="InterPro" id="IPR004045">
    <property type="entry name" value="Glutathione_S-Trfase_N"/>
</dbReference>
<keyword evidence="3" id="KW-0808">Transferase</keyword>
<dbReference type="SFLD" id="SFLDG01150">
    <property type="entry name" value="Main.1:_Beta-like"/>
    <property type="match status" value="1"/>
</dbReference>
<gene>
    <name evidence="3" type="ORF">SAMN04488021_10217</name>
</gene>
<accession>A0A1I2XRI9</accession>
<dbReference type="EMBL" id="FOPU01000002">
    <property type="protein sequence ID" value="SFH15336.1"/>
    <property type="molecule type" value="Genomic_DNA"/>
</dbReference>
<feature type="region of interest" description="Disordered" evidence="1">
    <location>
        <begin position="35"/>
        <end position="59"/>
    </location>
</feature>
<evidence type="ECO:0000313" key="3">
    <source>
        <dbReference type="EMBL" id="SFH15336.1"/>
    </source>
</evidence>
<dbReference type="PANTHER" id="PTHR44051">
    <property type="entry name" value="GLUTATHIONE S-TRANSFERASE-RELATED"/>
    <property type="match status" value="1"/>
</dbReference>